<dbReference type="Gene3D" id="3.40.190.10">
    <property type="entry name" value="Periplasmic binding protein-like II"/>
    <property type="match status" value="2"/>
</dbReference>
<evidence type="ECO:0000256" key="3">
    <source>
        <dbReference type="ARBA" id="ARBA00022729"/>
    </source>
</evidence>
<comment type="caution">
    <text evidence="6">The sequence shown here is derived from an EMBL/GenBank/DDBJ whole genome shotgun (WGS) entry which is preliminary data.</text>
</comment>
<feature type="chain" id="PRO_5029634105" description="Solute-binding protein family 3/N-terminal domain-containing protein" evidence="4">
    <location>
        <begin position="19"/>
        <end position="322"/>
    </location>
</feature>
<evidence type="ECO:0000256" key="4">
    <source>
        <dbReference type="SAM" id="SignalP"/>
    </source>
</evidence>
<evidence type="ECO:0000256" key="2">
    <source>
        <dbReference type="ARBA" id="ARBA00022448"/>
    </source>
</evidence>
<dbReference type="PANTHER" id="PTHR30085:SF6">
    <property type="entry name" value="ABC TRANSPORTER GLUTAMINE-BINDING PROTEIN GLNH"/>
    <property type="match status" value="1"/>
</dbReference>
<evidence type="ECO:0000256" key="1">
    <source>
        <dbReference type="ARBA" id="ARBA00010333"/>
    </source>
</evidence>
<keyword evidence="3 4" id="KW-0732">Signal</keyword>
<dbReference type="Pfam" id="PF00497">
    <property type="entry name" value="SBP_bac_3"/>
    <property type="match status" value="1"/>
</dbReference>
<dbReference type="Proteomes" id="UP000431401">
    <property type="component" value="Unassembled WGS sequence"/>
</dbReference>
<feature type="signal peptide" evidence="4">
    <location>
        <begin position="1"/>
        <end position="18"/>
    </location>
</feature>
<dbReference type="SUPFAM" id="SSF53850">
    <property type="entry name" value="Periplasmic binding protein-like II"/>
    <property type="match status" value="1"/>
</dbReference>
<gene>
    <name evidence="6" type="ORF">NRB56_03350</name>
</gene>
<accession>A0A7K0DHL1</accession>
<protein>
    <recommendedName>
        <fullName evidence="5">Solute-binding protein family 3/N-terminal domain-containing protein</fullName>
    </recommendedName>
</protein>
<comment type="similarity">
    <text evidence="1">Belongs to the bacterial solute-binding protein 3 family.</text>
</comment>
<evidence type="ECO:0000313" key="7">
    <source>
        <dbReference type="Proteomes" id="UP000431401"/>
    </source>
</evidence>
<dbReference type="CDD" id="cd13690">
    <property type="entry name" value="PBP2_GluB"/>
    <property type="match status" value="1"/>
</dbReference>
<evidence type="ECO:0000259" key="5">
    <source>
        <dbReference type="SMART" id="SM00062"/>
    </source>
</evidence>
<evidence type="ECO:0000313" key="6">
    <source>
        <dbReference type="EMBL" id="MQY24782.1"/>
    </source>
</evidence>
<dbReference type="GO" id="GO:0006865">
    <property type="term" value="P:amino acid transport"/>
    <property type="evidence" value="ECO:0007669"/>
    <property type="project" value="TreeGrafter"/>
</dbReference>
<dbReference type="EMBL" id="WEGI01000001">
    <property type="protein sequence ID" value="MQY24782.1"/>
    <property type="molecule type" value="Genomic_DNA"/>
</dbReference>
<proteinExistence type="inferred from homology"/>
<name>A0A7K0DHL1_9NOCA</name>
<keyword evidence="7" id="KW-1185">Reference proteome</keyword>
<dbReference type="InterPro" id="IPR001638">
    <property type="entry name" value="Solute-binding_3/MltF_N"/>
</dbReference>
<dbReference type="PROSITE" id="PS51257">
    <property type="entry name" value="PROKAR_LIPOPROTEIN"/>
    <property type="match status" value="1"/>
</dbReference>
<dbReference type="RefSeq" id="WP_319942427.1">
    <property type="nucleotide sequence ID" value="NZ_WEGI01000001.1"/>
</dbReference>
<dbReference type="InterPro" id="IPR051455">
    <property type="entry name" value="Bact_solute-bind_prot3"/>
</dbReference>
<dbReference type="PANTHER" id="PTHR30085">
    <property type="entry name" value="AMINO ACID ABC TRANSPORTER PERMEASE"/>
    <property type="match status" value="1"/>
</dbReference>
<keyword evidence="2" id="KW-0813">Transport</keyword>
<organism evidence="6 7">
    <name type="scientific">Nocardia aurantia</name>
    <dbReference type="NCBI Taxonomy" id="2585199"/>
    <lineage>
        <taxon>Bacteria</taxon>
        <taxon>Bacillati</taxon>
        <taxon>Actinomycetota</taxon>
        <taxon>Actinomycetes</taxon>
        <taxon>Mycobacteriales</taxon>
        <taxon>Nocardiaceae</taxon>
        <taxon>Nocardia</taxon>
    </lineage>
</organism>
<dbReference type="AlphaFoldDB" id="A0A7K0DHL1"/>
<dbReference type="GO" id="GO:0005576">
    <property type="term" value="C:extracellular region"/>
    <property type="evidence" value="ECO:0007669"/>
    <property type="project" value="TreeGrafter"/>
</dbReference>
<feature type="domain" description="Solute-binding protein family 3/N-terminal" evidence="5">
    <location>
        <begin position="87"/>
        <end position="309"/>
    </location>
</feature>
<reference evidence="6 7" key="1">
    <citation type="submission" date="2019-10" db="EMBL/GenBank/DDBJ databases">
        <title>Nocardia macrotermitis sp. nov. and Nocardia aurantia sp. nov., isolated from the gut of fungus growing-termite Macrotermes natalensis.</title>
        <authorList>
            <person name="Benndorf R."/>
            <person name="Schwitalla J."/>
            <person name="Martin K."/>
            <person name="De Beer W."/>
            <person name="Kaster A.-K."/>
            <person name="Vollmers J."/>
            <person name="Poulsen M."/>
            <person name="Beemelmanns C."/>
        </authorList>
    </citation>
    <scope>NUCLEOTIDE SEQUENCE [LARGE SCALE GENOMIC DNA]</scope>
    <source>
        <strain evidence="6 7">RB56</strain>
    </source>
</reference>
<dbReference type="SMART" id="SM00062">
    <property type="entry name" value="PBPb"/>
    <property type="match status" value="1"/>
</dbReference>
<dbReference type="GO" id="GO:0030288">
    <property type="term" value="C:outer membrane-bounded periplasmic space"/>
    <property type="evidence" value="ECO:0007669"/>
    <property type="project" value="TreeGrafter"/>
</dbReference>
<sequence>MRAGRGLRVVLAATAVLAAGCGADTRVPVTTVPSVAQPQPPGAQPITMSGAVDNGCDVEASLRPGAQPQPGAMPPNSVMARILAKGRLTVGVDQNTYLFGYRNPATGQLQGFDIDLAREIARDLFGDPNKVELRSVSTAGRVPALQKGQVDLVVRTFSVTCDRRRDVDFSSVYYRAPQRILVPIGSGIRSNTDLAGKRVCVTFGSDSTAPLLAIPNPPVVQGVDNWTDCLIELQQGQVDAVRTDEAILAGLAAQDPNLQLVGDAMGFEPYAVGLPKGETDFVRFVNGVLERIRGDGTWQRLYAANLTPLGPSPGPPAARYSD</sequence>